<dbReference type="InterPro" id="IPR009097">
    <property type="entry name" value="Cyclic_Pdiesterase"/>
</dbReference>
<organism evidence="1 2">
    <name type="scientific">Mucilaginibacter litoreus</name>
    <dbReference type="NCBI Taxonomy" id="1048221"/>
    <lineage>
        <taxon>Bacteria</taxon>
        <taxon>Pseudomonadati</taxon>
        <taxon>Bacteroidota</taxon>
        <taxon>Sphingobacteriia</taxon>
        <taxon>Sphingobacteriales</taxon>
        <taxon>Sphingobacteriaceae</taxon>
        <taxon>Mucilaginibacter</taxon>
    </lineage>
</organism>
<comment type="caution">
    <text evidence="1">The sequence shown here is derived from an EMBL/GenBank/DDBJ whole genome shotgun (WGS) entry which is preliminary data.</text>
</comment>
<dbReference type="RefSeq" id="WP_377110826.1">
    <property type="nucleotide sequence ID" value="NZ_JBHTHZ010000001.1"/>
</dbReference>
<dbReference type="Gene3D" id="3.90.1140.10">
    <property type="entry name" value="Cyclic phosphodiesterase"/>
    <property type="match status" value="1"/>
</dbReference>
<reference evidence="2" key="1">
    <citation type="journal article" date="2019" name="Int. J. Syst. Evol. Microbiol.">
        <title>The Global Catalogue of Microorganisms (GCM) 10K type strain sequencing project: providing services to taxonomists for standard genome sequencing and annotation.</title>
        <authorList>
            <consortium name="The Broad Institute Genomics Platform"/>
            <consortium name="The Broad Institute Genome Sequencing Center for Infectious Disease"/>
            <person name="Wu L."/>
            <person name="Ma J."/>
        </authorList>
    </citation>
    <scope>NUCLEOTIDE SEQUENCE [LARGE SCALE GENOMIC DNA]</scope>
    <source>
        <strain evidence="2">CCUG 61484</strain>
    </source>
</reference>
<dbReference type="EMBL" id="JBHTHZ010000001">
    <property type="protein sequence ID" value="MFD0792117.1"/>
    <property type="molecule type" value="Genomic_DNA"/>
</dbReference>
<protein>
    <submittedName>
        <fullName evidence="1">2'-5' RNA ligase family protein</fullName>
    </submittedName>
</protein>
<dbReference type="Proteomes" id="UP001597010">
    <property type="component" value="Unassembled WGS sequence"/>
</dbReference>
<dbReference type="GO" id="GO:0016874">
    <property type="term" value="F:ligase activity"/>
    <property type="evidence" value="ECO:0007669"/>
    <property type="project" value="UniProtKB-KW"/>
</dbReference>
<evidence type="ECO:0000313" key="1">
    <source>
        <dbReference type="EMBL" id="MFD0792117.1"/>
    </source>
</evidence>
<name>A0ABW3AMN9_9SPHI</name>
<accession>A0ABW3AMN9</accession>
<gene>
    <name evidence="1" type="ORF">ACFQZX_00730</name>
</gene>
<keyword evidence="2" id="KW-1185">Reference proteome</keyword>
<evidence type="ECO:0000313" key="2">
    <source>
        <dbReference type="Proteomes" id="UP001597010"/>
    </source>
</evidence>
<dbReference type="SUPFAM" id="SSF55144">
    <property type="entry name" value="LigT-like"/>
    <property type="match status" value="1"/>
</dbReference>
<keyword evidence="1" id="KW-0436">Ligase</keyword>
<proteinExistence type="predicted"/>
<dbReference type="Pfam" id="PF13563">
    <property type="entry name" value="2_5_RNA_ligase2"/>
    <property type="match status" value="1"/>
</dbReference>
<sequence>MQTKQKPLILTLRLDAQSQIFFDELRRRYFPPERNYLKAHLTLFHQLPNEATTRQCLNEVCQQPFEMEVTGLRHLGAGVAYELISAELLALHRNLSIRFQEVLTAQDRQGFKPHITVQNKVTVEASKALLDELSQRFQPFAVQATGLDLWEYQGGPWRHSDFYKFKIKRELDLPQM</sequence>